<dbReference type="PROSITE" id="PS50966">
    <property type="entry name" value="ZF_SWIM"/>
    <property type="match status" value="1"/>
</dbReference>
<reference evidence="3 4" key="1">
    <citation type="submission" date="2020-08" db="EMBL/GenBank/DDBJ databases">
        <title>Genomic Encyclopedia of Type Strains, Phase IV (KMG-IV): sequencing the most valuable type-strain genomes for metagenomic binning, comparative biology and taxonomic classification.</title>
        <authorList>
            <person name="Goeker M."/>
        </authorList>
    </citation>
    <scope>NUCLEOTIDE SEQUENCE [LARGE SCALE GENOMIC DNA]</scope>
    <source>
        <strain evidence="3 4">DSM 11275</strain>
    </source>
</reference>
<dbReference type="Proteomes" id="UP000539075">
    <property type="component" value="Unassembled WGS sequence"/>
</dbReference>
<protein>
    <submittedName>
        <fullName evidence="3">Putative Zn finger protein</fullName>
    </submittedName>
</protein>
<evidence type="ECO:0000259" key="2">
    <source>
        <dbReference type="PROSITE" id="PS50966"/>
    </source>
</evidence>
<dbReference type="EMBL" id="JACHGO010000012">
    <property type="protein sequence ID" value="MBB5144774.1"/>
    <property type="molecule type" value="Genomic_DNA"/>
</dbReference>
<dbReference type="InterPro" id="IPR007527">
    <property type="entry name" value="Znf_SWIM"/>
</dbReference>
<dbReference type="Pfam" id="PF04434">
    <property type="entry name" value="SWIM"/>
    <property type="match status" value="1"/>
</dbReference>
<name>A0A7W8C5I4_9BACT</name>
<keyword evidence="1" id="KW-0479">Metal-binding</keyword>
<evidence type="ECO:0000313" key="4">
    <source>
        <dbReference type="Proteomes" id="UP000539075"/>
    </source>
</evidence>
<gene>
    <name evidence="3" type="ORF">HNQ38_002894</name>
</gene>
<evidence type="ECO:0000313" key="3">
    <source>
        <dbReference type="EMBL" id="MBB5144774.1"/>
    </source>
</evidence>
<dbReference type="RefSeq" id="WP_183722451.1">
    <property type="nucleotide sequence ID" value="NZ_JACHGO010000012.1"/>
</dbReference>
<keyword evidence="1" id="KW-0862">Zinc</keyword>
<dbReference type="PANTHER" id="PTHR38133">
    <property type="entry name" value="SLR1429 PROTEIN"/>
    <property type="match status" value="1"/>
</dbReference>
<dbReference type="GO" id="GO:0008270">
    <property type="term" value="F:zinc ion binding"/>
    <property type="evidence" value="ECO:0007669"/>
    <property type="project" value="UniProtKB-KW"/>
</dbReference>
<evidence type="ECO:0000256" key="1">
    <source>
        <dbReference type="PROSITE-ProRule" id="PRU00325"/>
    </source>
</evidence>
<proteinExistence type="predicted"/>
<keyword evidence="1" id="KW-0863">Zinc-finger</keyword>
<feature type="domain" description="SWIM-type" evidence="2">
    <location>
        <begin position="135"/>
        <end position="170"/>
    </location>
</feature>
<comment type="caution">
    <text evidence="3">The sequence shown here is derived from an EMBL/GenBank/DDBJ whole genome shotgun (WGS) entry which is preliminary data.</text>
</comment>
<dbReference type="AlphaFoldDB" id="A0A7W8C5I4"/>
<sequence length="294" mass="32252">MAWYREYGGFPPSQAREVKGGIKSQSRRGGFGQNWWAKRWVELIESFGLGARLTRGRAYARKGQVVSIQMEKGCISAKVQGSRAKPYTVTMRVKPLEADAWGTIGHALRKEALFSAALLSGQMPQQIEEIFKKAKLSLFPAKKDDFTTDCSCPDGSNPCKHIAAVYYLVAEEFDRDPFLLFKLRGIEREALLELLGTGANDAEADPDDRQEEAEPLPCDPAQFWGHCATPIELGAVMLPAVAAALPRRLGGIPFWRGNEEFMGTMVDVYGAASDVGLNCTIGCNIVGKTTTQAE</sequence>
<organism evidence="3 4">
    <name type="scientific">Desulfovibrio intestinalis</name>
    <dbReference type="NCBI Taxonomy" id="58621"/>
    <lineage>
        <taxon>Bacteria</taxon>
        <taxon>Pseudomonadati</taxon>
        <taxon>Thermodesulfobacteriota</taxon>
        <taxon>Desulfovibrionia</taxon>
        <taxon>Desulfovibrionales</taxon>
        <taxon>Desulfovibrionaceae</taxon>
        <taxon>Desulfovibrio</taxon>
    </lineage>
</organism>
<keyword evidence="4" id="KW-1185">Reference proteome</keyword>
<accession>A0A7W8C5I4</accession>
<dbReference type="PANTHER" id="PTHR38133:SF1">
    <property type="entry name" value="SLR1429 PROTEIN"/>
    <property type="match status" value="1"/>
</dbReference>